<dbReference type="InterPro" id="IPR036259">
    <property type="entry name" value="MFS_trans_sf"/>
</dbReference>
<dbReference type="PANTHER" id="PTHR23507">
    <property type="entry name" value="ZGC:174356"/>
    <property type="match status" value="1"/>
</dbReference>
<keyword evidence="3 6" id="KW-1133">Transmembrane helix</keyword>
<keyword evidence="2 6" id="KW-0812">Transmembrane</keyword>
<evidence type="ECO:0008006" key="9">
    <source>
        <dbReference type="Google" id="ProtNLM"/>
    </source>
</evidence>
<feature type="transmembrane region" description="Helical" evidence="6">
    <location>
        <begin position="309"/>
        <end position="332"/>
    </location>
</feature>
<proteinExistence type="predicted"/>
<feature type="transmembrane region" description="Helical" evidence="6">
    <location>
        <begin position="123"/>
        <end position="140"/>
    </location>
</feature>
<dbReference type="Proteomes" id="UP001430848">
    <property type="component" value="Unassembled WGS sequence"/>
</dbReference>
<feature type="compositionally biased region" description="Polar residues" evidence="5">
    <location>
        <begin position="13"/>
        <end position="34"/>
    </location>
</feature>
<feature type="compositionally biased region" description="Acidic residues" evidence="5">
    <location>
        <begin position="568"/>
        <end position="583"/>
    </location>
</feature>
<dbReference type="PANTHER" id="PTHR23507:SF13">
    <property type="entry name" value="MFS GENERAL SUBSTRATE TRANSPORTER"/>
    <property type="match status" value="1"/>
</dbReference>
<dbReference type="CDD" id="cd06174">
    <property type="entry name" value="MFS"/>
    <property type="match status" value="1"/>
</dbReference>
<feature type="compositionally biased region" description="Polar residues" evidence="5">
    <location>
        <begin position="417"/>
        <end position="426"/>
    </location>
</feature>
<dbReference type="SUPFAM" id="SSF103473">
    <property type="entry name" value="MFS general substrate transporter"/>
    <property type="match status" value="2"/>
</dbReference>
<feature type="region of interest" description="Disordered" evidence="5">
    <location>
        <begin position="566"/>
        <end position="596"/>
    </location>
</feature>
<evidence type="ECO:0000256" key="2">
    <source>
        <dbReference type="ARBA" id="ARBA00022692"/>
    </source>
</evidence>
<feature type="transmembrane region" description="Helical" evidence="6">
    <location>
        <begin position="186"/>
        <end position="206"/>
    </location>
</feature>
<evidence type="ECO:0000256" key="1">
    <source>
        <dbReference type="ARBA" id="ARBA00004141"/>
    </source>
</evidence>
<evidence type="ECO:0000256" key="4">
    <source>
        <dbReference type="ARBA" id="ARBA00023136"/>
    </source>
</evidence>
<evidence type="ECO:0000313" key="8">
    <source>
        <dbReference type="Proteomes" id="UP001430848"/>
    </source>
</evidence>
<feature type="transmembrane region" description="Helical" evidence="6">
    <location>
        <begin position="152"/>
        <end position="174"/>
    </location>
</feature>
<dbReference type="Gene3D" id="1.20.1250.20">
    <property type="entry name" value="MFS general substrate transporter like domains"/>
    <property type="match status" value="2"/>
</dbReference>
<comment type="subcellular location">
    <subcellularLocation>
        <location evidence="1">Membrane</location>
        <topology evidence="1">Multi-pass membrane protein</topology>
    </subcellularLocation>
</comment>
<keyword evidence="8" id="KW-1185">Reference proteome</keyword>
<keyword evidence="4 6" id="KW-0472">Membrane</keyword>
<dbReference type="Pfam" id="PF07690">
    <property type="entry name" value="MFS_1"/>
    <property type="match status" value="1"/>
</dbReference>
<protein>
    <recommendedName>
        <fullName evidence="9">Major facilitator superfamily transporter</fullName>
    </recommendedName>
</protein>
<comment type="caution">
    <text evidence="7">The sequence shown here is derived from an EMBL/GenBank/DDBJ whole genome shotgun (WGS) entry which is preliminary data.</text>
</comment>
<feature type="region of interest" description="Disordered" evidence="5">
    <location>
        <begin position="412"/>
        <end position="437"/>
    </location>
</feature>
<sequence length="596" mass="64459">MAGDATDERTPLLNGSTNGHQNGTIADSNGSANGNGIVGDHNAADAKKKKASWTTRVFGPPNTIKVLLAGFIITFAFSFTQVPIFYVFHLMECDVYYETHPPHTGPGDRCSINEIAAGTATQFSILGMSTTFCGTVNLFVTGWSIKRWGPRFALILQTFIPAIRVATQVVGVLAGGNAGITIIQTTQLITIFGGPAGYILVVNTIAGELVEPMQRTAVFGQLQACIMLGQAISYLLGGMVGDAFGIRMPFQVACVLFLFATLYSRTVIPYISPESLSDGKKSKAKGIKGFLAPLKILAPQRIRFMDGHVANHFGVFFLCCGIFLAVLATSYGPLLIQMYATAYFDFTQADNGWLMSGNALCRSIFLFFAFPKIIDAGRKWWVRKVEGPKPDPAQTKDPNALSRIPSRPEQLEAPMWSGNQMSQEDSMPQPETRPEDDRTASHFDLFFLRWSLLLDGIMTGAAALCTKRWHIFLASFLLPLGSGSAPAAKGVITEMCSHGDRTDALNAVTLVENIARLATQGLFGFIFSALAEAGKAHMTFHVNAALAIVGMAVLYLSHFPPSSATILEDNENEDGDESGDDDSPNLARVTSHETDR</sequence>
<name>A0ABR1NSX1_DIAER</name>
<feature type="compositionally biased region" description="Basic and acidic residues" evidence="5">
    <location>
        <begin position="1"/>
        <end position="10"/>
    </location>
</feature>
<accession>A0ABR1NSX1</accession>
<dbReference type="EMBL" id="JAKNSF020000120">
    <property type="protein sequence ID" value="KAK7713903.1"/>
    <property type="molecule type" value="Genomic_DNA"/>
</dbReference>
<evidence type="ECO:0000256" key="3">
    <source>
        <dbReference type="ARBA" id="ARBA00022989"/>
    </source>
</evidence>
<gene>
    <name evidence="7" type="ORF">SLS63_011855</name>
</gene>
<feature type="transmembrane region" description="Helical" evidence="6">
    <location>
        <begin position="218"/>
        <end position="236"/>
    </location>
</feature>
<evidence type="ECO:0000256" key="5">
    <source>
        <dbReference type="SAM" id="MobiDB-lite"/>
    </source>
</evidence>
<feature type="transmembrane region" description="Helical" evidence="6">
    <location>
        <begin position="352"/>
        <end position="374"/>
    </location>
</feature>
<feature type="transmembrane region" description="Helical" evidence="6">
    <location>
        <begin position="66"/>
        <end position="88"/>
    </location>
</feature>
<evidence type="ECO:0000313" key="7">
    <source>
        <dbReference type="EMBL" id="KAK7713903.1"/>
    </source>
</evidence>
<feature type="region of interest" description="Disordered" evidence="5">
    <location>
        <begin position="1"/>
        <end position="41"/>
    </location>
</feature>
<evidence type="ECO:0000256" key="6">
    <source>
        <dbReference type="SAM" id="Phobius"/>
    </source>
</evidence>
<organism evidence="7 8">
    <name type="scientific">Diaporthe eres</name>
    <name type="common">Phomopsis oblonga</name>
    <dbReference type="NCBI Taxonomy" id="83184"/>
    <lineage>
        <taxon>Eukaryota</taxon>
        <taxon>Fungi</taxon>
        <taxon>Dikarya</taxon>
        <taxon>Ascomycota</taxon>
        <taxon>Pezizomycotina</taxon>
        <taxon>Sordariomycetes</taxon>
        <taxon>Sordariomycetidae</taxon>
        <taxon>Diaporthales</taxon>
        <taxon>Diaporthaceae</taxon>
        <taxon>Diaporthe</taxon>
        <taxon>Diaporthe eres species complex</taxon>
    </lineage>
</organism>
<feature type="transmembrane region" description="Helical" evidence="6">
    <location>
        <begin position="248"/>
        <end position="271"/>
    </location>
</feature>
<dbReference type="InterPro" id="IPR011701">
    <property type="entry name" value="MFS"/>
</dbReference>
<reference evidence="7 8" key="1">
    <citation type="submission" date="2024-02" db="EMBL/GenBank/DDBJ databases">
        <title>De novo assembly and annotation of 12 fungi associated with fruit tree decline syndrome in Ontario, Canada.</title>
        <authorList>
            <person name="Sulman M."/>
            <person name="Ellouze W."/>
            <person name="Ilyukhin E."/>
        </authorList>
    </citation>
    <scope>NUCLEOTIDE SEQUENCE [LARGE SCALE GENOMIC DNA]</scope>
    <source>
        <strain evidence="7 8">M169</strain>
    </source>
</reference>